<dbReference type="Pfam" id="PF12835">
    <property type="entry name" value="Integrase_1"/>
    <property type="match status" value="1"/>
</dbReference>
<proteinExistence type="predicted"/>
<feature type="domain" description="Tyr recombinase" evidence="2">
    <location>
        <begin position="130"/>
        <end position="335"/>
    </location>
</feature>
<gene>
    <name evidence="3" type="ORF">RY831_03620</name>
</gene>
<dbReference type="Gene3D" id="1.10.443.10">
    <property type="entry name" value="Intergrase catalytic core"/>
    <property type="match status" value="1"/>
</dbReference>
<comment type="caution">
    <text evidence="3">The sequence shown here is derived from an EMBL/GenBank/DDBJ whole genome shotgun (WGS) entry which is preliminary data.</text>
</comment>
<dbReference type="RefSeq" id="WP_326504977.1">
    <property type="nucleotide sequence ID" value="NZ_JAWIIV010000002.1"/>
</dbReference>
<sequence length="398" mass="44881">MRDNTSEAMLPKPLVDALDRHLNHRGRRTVKDDRNVGDYTLVSRRSGLLCGFAELRHMGFKLTTPDSLRENHIKALVSYWVQQEFSASTIQNRLAHFRALSKWIGKPGMVRSTMSYVDEANRHRVRRTVAAQENLSWKGKGIDVTEVIKEAERRDKYTALYLRLMHAFGLRLREAICLRPLVDVADNGHFLSVRDGTKGGRHRIVQIETDYQRETLSLAAAMSQPKNKRIIAAHRSLEQAYQRTRYQMRKLGLTREGLGVTAHGLRHQYAQNRYEKIAGIPSPICGGDPAQIDRDTHLHACYDVMQQLGHSRVDVAASYYGTHGHALRGKDNPGMPWEREARKAKALQAAKAGESARVMPNYGEVINRATKVQYSFVLKAQPTALSAGAHEPGETEAS</sequence>
<dbReference type="InterPro" id="IPR011010">
    <property type="entry name" value="DNA_brk_join_enz"/>
</dbReference>
<dbReference type="InterPro" id="IPR024457">
    <property type="entry name" value="Putative_integrase_N"/>
</dbReference>
<evidence type="ECO:0000313" key="3">
    <source>
        <dbReference type="EMBL" id="MEC4718223.1"/>
    </source>
</evidence>
<name>A0ABU6J3M0_9BURK</name>
<keyword evidence="4" id="KW-1185">Reference proteome</keyword>
<dbReference type="Proteomes" id="UP001352263">
    <property type="component" value="Unassembled WGS sequence"/>
</dbReference>
<evidence type="ECO:0000256" key="1">
    <source>
        <dbReference type="ARBA" id="ARBA00023172"/>
    </source>
</evidence>
<reference evidence="3 4" key="1">
    <citation type="submission" date="2023-10" db="EMBL/GenBank/DDBJ databases">
        <title>Noviherbaspirillum sp. CPCC 100848 genome assembly.</title>
        <authorList>
            <person name="Li X.Y."/>
            <person name="Fang X.M."/>
        </authorList>
    </citation>
    <scope>NUCLEOTIDE SEQUENCE [LARGE SCALE GENOMIC DNA]</scope>
    <source>
        <strain evidence="3 4">CPCC 100848</strain>
    </source>
</reference>
<accession>A0ABU6J3M0</accession>
<protein>
    <submittedName>
        <fullName evidence="3">Integrase domain-containing protein</fullName>
    </submittedName>
</protein>
<dbReference type="Pfam" id="PF12834">
    <property type="entry name" value="Phage_int_SAM_2"/>
    <property type="match status" value="1"/>
</dbReference>
<dbReference type="InterPro" id="IPR024456">
    <property type="entry name" value="Integrase_catalytic_putative"/>
</dbReference>
<dbReference type="PROSITE" id="PS51898">
    <property type="entry name" value="TYR_RECOMBINASE"/>
    <property type="match status" value="1"/>
</dbReference>
<dbReference type="InterPro" id="IPR013762">
    <property type="entry name" value="Integrase-like_cat_sf"/>
</dbReference>
<evidence type="ECO:0000313" key="4">
    <source>
        <dbReference type="Proteomes" id="UP001352263"/>
    </source>
</evidence>
<dbReference type="CDD" id="cd00397">
    <property type="entry name" value="DNA_BRE_C"/>
    <property type="match status" value="1"/>
</dbReference>
<keyword evidence="1" id="KW-0233">DNA recombination</keyword>
<organism evidence="3 4">
    <name type="scientific">Noviherbaspirillum album</name>
    <dbReference type="NCBI Taxonomy" id="3080276"/>
    <lineage>
        <taxon>Bacteria</taxon>
        <taxon>Pseudomonadati</taxon>
        <taxon>Pseudomonadota</taxon>
        <taxon>Betaproteobacteria</taxon>
        <taxon>Burkholderiales</taxon>
        <taxon>Oxalobacteraceae</taxon>
        <taxon>Noviherbaspirillum</taxon>
    </lineage>
</organism>
<evidence type="ECO:0000259" key="2">
    <source>
        <dbReference type="PROSITE" id="PS51898"/>
    </source>
</evidence>
<dbReference type="EMBL" id="JAWIIV010000002">
    <property type="protein sequence ID" value="MEC4718223.1"/>
    <property type="molecule type" value="Genomic_DNA"/>
</dbReference>
<dbReference type="InterPro" id="IPR002104">
    <property type="entry name" value="Integrase_catalytic"/>
</dbReference>
<dbReference type="SUPFAM" id="SSF56349">
    <property type="entry name" value="DNA breaking-rejoining enzymes"/>
    <property type="match status" value="1"/>
</dbReference>